<dbReference type="InterPro" id="IPR010977">
    <property type="entry name" value="Aromatic_deC"/>
</dbReference>
<accession>A0ABR4H2I2</accession>
<keyword evidence="4 5" id="KW-0456">Lyase</keyword>
<keyword evidence="7" id="KW-1185">Reference proteome</keyword>
<gene>
    <name evidence="6" type="ORF">BJX63DRAFT_346039</name>
</gene>
<evidence type="ECO:0000256" key="1">
    <source>
        <dbReference type="ARBA" id="ARBA00001933"/>
    </source>
</evidence>
<dbReference type="InterPro" id="IPR015424">
    <property type="entry name" value="PyrdxlP-dep_Trfase"/>
</dbReference>
<proteinExistence type="inferred from homology"/>
<dbReference type="InterPro" id="IPR015422">
    <property type="entry name" value="PyrdxlP-dep_Trfase_small"/>
</dbReference>
<dbReference type="Proteomes" id="UP001610334">
    <property type="component" value="Unassembled WGS sequence"/>
</dbReference>
<dbReference type="Gene3D" id="3.90.1150.10">
    <property type="entry name" value="Aspartate Aminotransferase, domain 1"/>
    <property type="match status" value="1"/>
</dbReference>
<keyword evidence="6" id="KW-0808">Transferase</keyword>
<dbReference type="SUPFAM" id="SSF53383">
    <property type="entry name" value="PLP-dependent transferases"/>
    <property type="match status" value="1"/>
</dbReference>
<dbReference type="InterPro" id="IPR002129">
    <property type="entry name" value="PyrdxlP-dep_de-COase"/>
</dbReference>
<dbReference type="Gene3D" id="3.40.640.10">
    <property type="entry name" value="Type I PLP-dependent aspartate aminotransferase-like (Major domain)"/>
    <property type="match status" value="1"/>
</dbReference>
<protein>
    <submittedName>
        <fullName evidence="6">Pyridoxal phosphate-dependent transferase</fullName>
    </submittedName>
</protein>
<evidence type="ECO:0000256" key="3">
    <source>
        <dbReference type="ARBA" id="ARBA00022898"/>
    </source>
</evidence>
<dbReference type="PANTHER" id="PTHR11999:SF165">
    <property type="entry name" value="DECARBOXYLASE, PUTATIVE (AFU_ORTHOLOGUE AFUA_2G04980)-RELATED"/>
    <property type="match status" value="1"/>
</dbReference>
<dbReference type="Pfam" id="PF00282">
    <property type="entry name" value="Pyridoxal_deC"/>
    <property type="match status" value="1"/>
</dbReference>
<dbReference type="EMBL" id="JBFXLT010000084">
    <property type="protein sequence ID" value="KAL2809664.1"/>
    <property type="molecule type" value="Genomic_DNA"/>
</dbReference>
<evidence type="ECO:0000256" key="5">
    <source>
        <dbReference type="RuleBase" id="RU000382"/>
    </source>
</evidence>
<keyword evidence="3 5" id="KW-0663">Pyridoxal phosphate</keyword>
<comment type="cofactor">
    <cofactor evidence="1 5">
        <name>pyridoxal 5'-phosphate</name>
        <dbReference type="ChEBI" id="CHEBI:597326"/>
    </cofactor>
</comment>
<comment type="caution">
    <text evidence="6">The sequence shown here is derived from an EMBL/GenBank/DDBJ whole genome shotgun (WGS) entry which is preliminary data.</text>
</comment>
<evidence type="ECO:0000313" key="6">
    <source>
        <dbReference type="EMBL" id="KAL2809664.1"/>
    </source>
</evidence>
<comment type="similarity">
    <text evidence="2 5">Belongs to the group II decarboxylase family.</text>
</comment>
<organism evidence="6 7">
    <name type="scientific">Aspergillus granulosus</name>
    <dbReference type="NCBI Taxonomy" id="176169"/>
    <lineage>
        <taxon>Eukaryota</taxon>
        <taxon>Fungi</taxon>
        <taxon>Dikarya</taxon>
        <taxon>Ascomycota</taxon>
        <taxon>Pezizomycotina</taxon>
        <taxon>Eurotiomycetes</taxon>
        <taxon>Eurotiomycetidae</taxon>
        <taxon>Eurotiales</taxon>
        <taxon>Aspergillaceae</taxon>
        <taxon>Aspergillus</taxon>
        <taxon>Aspergillus subgen. Nidulantes</taxon>
    </lineage>
</organism>
<dbReference type="PANTHER" id="PTHR11999">
    <property type="entry name" value="GROUP II PYRIDOXAL-5-PHOSPHATE DECARBOXYLASE"/>
    <property type="match status" value="1"/>
</dbReference>
<evidence type="ECO:0000256" key="4">
    <source>
        <dbReference type="ARBA" id="ARBA00023239"/>
    </source>
</evidence>
<evidence type="ECO:0000256" key="2">
    <source>
        <dbReference type="ARBA" id="ARBA00009533"/>
    </source>
</evidence>
<reference evidence="6 7" key="1">
    <citation type="submission" date="2024-07" db="EMBL/GenBank/DDBJ databases">
        <title>Section-level genome sequencing and comparative genomics of Aspergillus sections Usti and Cavernicolus.</title>
        <authorList>
            <consortium name="Lawrence Berkeley National Laboratory"/>
            <person name="Nybo J.L."/>
            <person name="Vesth T.C."/>
            <person name="Theobald S."/>
            <person name="Frisvad J.C."/>
            <person name="Larsen T.O."/>
            <person name="Kjaerboelling I."/>
            <person name="Rothschild-Mancinelli K."/>
            <person name="Lyhne E.K."/>
            <person name="Kogle M.E."/>
            <person name="Barry K."/>
            <person name="Clum A."/>
            <person name="Na H."/>
            <person name="Ledsgaard L."/>
            <person name="Lin J."/>
            <person name="Lipzen A."/>
            <person name="Kuo A."/>
            <person name="Riley R."/>
            <person name="Mondo S."/>
            <person name="Labutti K."/>
            <person name="Haridas S."/>
            <person name="Pangalinan J."/>
            <person name="Salamov A.A."/>
            <person name="Simmons B.A."/>
            <person name="Magnuson J.K."/>
            <person name="Chen J."/>
            <person name="Drula E."/>
            <person name="Henrissat B."/>
            <person name="Wiebenga A."/>
            <person name="Lubbers R.J."/>
            <person name="Gomes A.C."/>
            <person name="Makela M.R."/>
            <person name="Stajich J."/>
            <person name="Grigoriev I.V."/>
            <person name="Mortensen U.H."/>
            <person name="De Vries R.P."/>
            <person name="Baker S.E."/>
            <person name="Andersen M.R."/>
        </authorList>
    </citation>
    <scope>NUCLEOTIDE SEQUENCE [LARGE SCALE GENOMIC DNA]</scope>
    <source>
        <strain evidence="6 7">CBS 588.65</strain>
    </source>
</reference>
<evidence type="ECO:0000313" key="7">
    <source>
        <dbReference type="Proteomes" id="UP001610334"/>
    </source>
</evidence>
<name>A0ABR4H2I2_9EURO</name>
<dbReference type="InterPro" id="IPR015421">
    <property type="entry name" value="PyrdxlP-dep_Trfase_major"/>
</dbReference>
<sequence length="503" mass="54601">MNVDVEASAKEHGQLQQMLWEISYTTKSAVLPDASSLARARATLPSSLDVNGMGLGSAKRHVLEDIVPALNNSSISPNYYGFVTGGVTPAALFAESIVSAYDQNVQVHLTEHTIATDVEYTALGLVVDLLKFDRKWQNGTFTTGATASNILGLACGREYVLRTALARKGVTSFRSVGESGLYETMHAAGLSGLQILSTMPHSSLVKAAGILGFGRANVLDVSSKNDHLQFDLELLESKLQTSDKGAIVAVSCGEVNTGHFATGGLDEMRALRTLCDKYGAWLHVDGAFGIFGRILPENPEFSVIKKGCEGIELADSLGGDAHKFLNVPYDCGFFFCRHQGVAMDVFQNANAAYLTGGKSEAQSVPSPLNIGIENSRRFRALPVYTSLLAYGSSGYQTILQTQIRLARQIAGWLFDHHKYNVLPEVAEKQELLERTFIVVLFSAKDDDLNRELTAKINATSKMFVSGTSWQGRPACRIAISNWRAEETDFDTVREVLRSIAGTD</sequence>
<dbReference type="GO" id="GO:0016740">
    <property type="term" value="F:transferase activity"/>
    <property type="evidence" value="ECO:0007669"/>
    <property type="project" value="UniProtKB-KW"/>
</dbReference>